<organism evidence="7 8">
    <name type="scientific">Pelagovum pacificum</name>
    <dbReference type="NCBI Taxonomy" id="2588711"/>
    <lineage>
        <taxon>Bacteria</taxon>
        <taxon>Pseudomonadati</taxon>
        <taxon>Pseudomonadota</taxon>
        <taxon>Alphaproteobacteria</taxon>
        <taxon>Rhodobacterales</taxon>
        <taxon>Paracoccaceae</taxon>
        <taxon>Pelagovum</taxon>
    </lineage>
</organism>
<keyword evidence="4 5" id="KW-0472">Membrane</keyword>
<protein>
    <submittedName>
        <fullName evidence="7">O-antigen ligase family protein</fullName>
    </submittedName>
</protein>
<evidence type="ECO:0000259" key="6">
    <source>
        <dbReference type="Pfam" id="PF04932"/>
    </source>
</evidence>
<dbReference type="GO" id="GO:0016874">
    <property type="term" value="F:ligase activity"/>
    <property type="evidence" value="ECO:0007669"/>
    <property type="project" value="UniProtKB-KW"/>
</dbReference>
<evidence type="ECO:0000256" key="4">
    <source>
        <dbReference type="ARBA" id="ARBA00023136"/>
    </source>
</evidence>
<evidence type="ECO:0000256" key="2">
    <source>
        <dbReference type="ARBA" id="ARBA00022692"/>
    </source>
</evidence>
<reference evidence="7 8" key="1">
    <citation type="submission" date="2019-06" db="EMBL/GenBank/DDBJ databases">
        <title>Genome of new Rhodobacteraceae sp. SM1903.</title>
        <authorList>
            <person name="Ren X."/>
        </authorList>
    </citation>
    <scope>NUCLEOTIDE SEQUENCE [LARGE SCALE GENOMIC DNA]</scope>
    <source>
        <strain evidence="7 8">SM1903</strain>
    </source>
</reference>
<feature type="transmembrane region" description="Helical" evidence="5">
    <location>
        <begin position="390"/>
        <end position="407"/>
    </location>
</feature>
<keyword evidence="2 5" id="KW-0812">Transmembrane</keyword>
<feature type="transmembrane region" description="Helical" evidence="5">
    <location>
        <begin position="255"/>
        <end position="275"/>
    </location>
</feature>
<evidence type="ECO:0000256" key="1">
    <source>
        <dbReference type="ARBA" id="ARBA00004141"/>
    </source>
</evidence>
<dbReference type="OrthoDB" id="871774at2"/>
<proteinExistence type="predicted"/>
<accession>A0A5C5GEY9</accession>
<dbReference type="RefSeq" id="WP_140194003.1">
    <property type="nucleotide sequence ID" value="NZ_CP065915.1"/>
</dbReference>
<feature type="transmembrane region" description="Helical" evidence="5">
    <location>
        <begin position="232"/>
        <end position="248"/>
    </location>
</feature>
<evidence type="ECO:0000256" key="5">
    <source>
        <dbReference type="SAM" id="Phobius"/>
    </source>
</evidence>
<dbReference type="InterPro" id="IPR051533">
    <property type="entry name" value="WaaL-like"/>
</dbReference>
<feature type="transmembrane region" description="Helical" evidence="5">
    <location>
        <begin position="357"/>
        <end position="378"/>
    </location>
</feature>
<keyword evidence="8" id="KW-1185">Reference proteome</keyword>
<feature type="transmembrane region" description="Helical" evidence="5">
    <location>
        <begin position="132"/>
        <end position="150"/>
    </location>
</feature>
<feature type="domain" description="O-antigen ligase-related" evidence="6">
    <location>
        <begin position="215"/>
        <end position="364"/>
    </location>
</feature>
<sequence length="434" mass="45887">MSHVPAYPTRRQPVGLAELGALGAVLLVFMSQTDGLFGHLDSVLPGSHFKLTTAAALSAILLTLRNNPAATGRPAPSLPVAATLLFGMWLVVAHLAGPGGAEGEDHLKGFVATLTIVPILVLTMSEPRLLRWSIWAIALSGTVSAALVMLESRTGTRLTVIPNPADIAAWGGEIRSAGASAYNPTTAAQMLMVSVLVSLTMAAEDRSRRIWWLAAALPGLGAIPVMGARSALLGLAVGLVVLLFALRGRRSFGPVALLLGIGAAIALLSMPASMWERLGAMTDALGDSGTADRSLLRRLSYNLIGLELWSRSPISGVGPGIFPQLYATDEFRWYPGRLPMPRQLHNAFLETAVETGIIGLTLFLAATLGAVRAAFRAAAQAPDSECGRMARALAVAFTAFLFASLFMPNEDTKYMWILVALCVRAAWLTKEETG</sequence>
<dbReference type="InterPro" id="IPR007016">
    <property type="entry name" value="O-antigen_ligase-rel_domated"/>
</dbReference>
<keyword evidence="7" id="KW-0436">Ligase</keyword>
<comment type="caution">
    <text evidence="7">The sequence shown here is derived from an EMBL/GenBank/DDBJ whole genome shotgun (WGS) entry which is preliminary data.</text>
</comment>
<comment type="subcellular location">
    <subcellularLocation>
        <location evidence="1">Membrane</location>
        <topology evidence="1">Multi-pass membrane protein</topology>
    </subcellularLocation>
</comment>
<feature type="transmembrane region" description="Helical" evidence="5">
    <location>
        <begin position="210"/>
        <end position="226"/>
    </location>
</feature>
<dbReference type="Pfam" id="PF04932">
    <property type="entry name" value="Wzy_C"/>
    <property type="match status" value="1"/>
</dbReference>
<name>A0A5C5GEY9_9RHOB</name>
<keyword evidence="3 5" id="KW-1133">Transmembrane helix</keyword>
<dbReference type="AlphaFoldDB" id="A0A5C5GEY9"/>
<dbReference type="GO" id="GO:0016020">
    <property type="term" value="C:membrane"/>
    <property type="evidence" value="ECO:0007669"/>
    <property type="project" value="UniProtKB-SubCell"/>
</dbReference>
<gene>
    <name evidence="7" type="ORF">FHY64_08600</name>
</gene>
<dbReference type="EMBL" id="VFFF01000001">
    <property type="protein sequence ID" value="TNY33315.1"/>
    <property type="molecule type" value="Genomic_DNA"/>
</dbReference>
<feature type="transmembrane region" description="Helical" evidence="5">
    <location>
        <begin position="12"/>
        <end position="31"/>
    </location>
</feature>
<evidence type="ECO:0000313" key="8">
    <source>
        <dbReference type="Proteomes" id="UP000314011"/>
    </source>
</evidence>
<dbReference type="PANTHER" id="PTHR37422:SF23">
    <property type="entry name" value="TEICHURONIC ACID BIOSYNTHESIS PROTEIN TUAE"/>
    <property type="match status" value="1"/>
</dbReference>
<dbReference type="Proteomes" id="UP000314011">
    <property type="component" value="Unassembled WGS sequence"/>
</dbReference>
<evidence type="ECO:0000313" key="7">
    <source>
        <dbReference type="EMBL" id="TNY33315.1"/>
    </source>
</evidence>
<dbReference type="PANTHER" id="PTHR37422">
    <property type="entry name" value="TEICHURONIC ACID BIOSYNTHESIS PROTEIN TUAE"/>
    <property type="match status" value="1"/>
</dbReference>
<feature type="transmembrane region" description="Helical" evidence="5">
    <location>
        <begin position="43"/>
        <end position="64"/>
    </location>
</feature>
<evidence type="ECO:0000256" key="3">
    <source>
        <dbReference type="ARBA" id="ARBA00022989"/>
    </source>
</evidence>
<feature type="transmembrane region" description="Helical" evidence="5">
    <location>
        <begin position="76"/>
        <end position="95"/>
    </location>
</feature>